<dbReference type="SMART" id="SM00612">
    <property type="entry name" value="Kelch"/>
    <property type="match status" value="3"/>
</dbReference>
<reference evidence="8 9" key="1">
    <citation type="journal article" date="2023" name="G3 (Bethesda)">
        <title>A high-quality reference genome for the fission yeast Schizosaccharomyces osmophilus.</title>
        <authorList>
            <person name="Jia G.S."/>
            <person name="Zhang W.C."/>
            <person name="Liang Y."/>
            <person name="Liu X.H."/>
            <person name="Rhind N."/>
            <person name="Pidoux A."/>
            <person name="Brysch-Herzberg M."/>
            <person name="Du L.L."/>
        </authorList>
    </citation>
    <scope>NUCLEOTIDE SEQUENCE [LARGE SCALE GENOMIC DNA]</scope>
    <source>
        <strain evidence="8 9">CBS 15793</strain>
    </source>
</reference>
<dbReference type="InterPro" id="IPR015915">
    <property type="entry name" value="Kelch-typ_b-propeller"/>
</dbReference>
<feature type="coiled-coil region" evidence="6">
    <location>
        <begin position="692"/>
        <end position="747"/>
    </location>
</feature>
<protein>
    <submittedName>
        <fullName evidence="8">Cell end marker Tea1</fullName>
    </submittedName>
</protein>
<evidence type="ECO:0000313" key="8">
    <source>
        <dbReference type="EMBL" id="WBW73151.1"/>
    </source>
</evidence>
<keyword evidence="9" id="KW-1185">Reference proteome</keyword>
<evidence type="ECO:0000256" key="7">
    <source>
        <dbReference type="SAM" id="MobiDB-lite"/>
    </source>
</evidence>
<keyword evidence="2" id="KW-0880">Kelch repeat</keyword>
<evidence type="ECO:0000256" key="1">
    <source>
        <dbReference type="ARBA" id="ARBA00004496"/>
    </source>
</evidence>
<evidence type="ECO:0000256" key="6">
    <source>
        <dbReference type="SAM" id="Coils"/>
    </source>
</evidence>
<feature type="compositionally biased region" description="Polar residues" evidence="7">
    <location>
        <begin position="446"/>
        <end position="455"/>
    </location>
</feature>
<dbReference type="RefSeq" id="XP_056037394.1">
    <property type="nucleotide sequence ID" value="XM_056181786.1"/>
</dbReference>
<evidence type="ECO:0000256" key="5">
    <source>
        <dbReference type="ARBA" id="ARBA00023054"/>
    </source>
</evidence>
<organism evidence="8 9">
    <name type="scientific">Schizosaccharomyces osmophilus</name>
    <dbReference type="NCBI Taxonomy" id="2545709"/>
    <lineage>
        <taxon>Eukaryota</taxon>
        <taxon>Fungi</taxon>
        <taxon>Dikarya</taxon>
        <taxon>Ascomycota</taxon>
        <taxon>Taphrinomycotina</taxon>
        <taxon>Schizosaccharomycetes</taxon>
        <taxon>Schizosaccharomycetales</taxon>
        <taxon>Schizosaccharomycetaceae</taxon>
        <taxon>Schizosaccharomyces</taxon>
    </lineage>
</organism>
<sequence>MAFLFKKNRAGSNPLNRSTTYKSSGSLRESPPSSQEADLETSSISSSEMKKTHPSNGSSFTVSPWSKLTIRGSSHVLPRYSHSSHPFAEGGQEVYIFGGISSNSEAKNDLWVLNLATSQFSNLRSTGQVPSARLGHASVLAGNAFIVFGGLTNKEYIDHQDNTLYLLNTSSLRWQKASASGARPSGRYGHTLSILGSKVWLFGGRLLDYYFNDLVFFDLNKLNTQESRWELASVVNDPPPARAGHVAITYSDKLYIIGGTDGQTYFNDLWCFHPKQSAWSKVEAFGHPPPPRAGHSASIIDDVVYVFGGRSSDGSFLNDLYALKISTKQWYRLLDLPFAPSPRSSHTLTSTGLTLVLIGGKQTKDVTDSNVYMLDVTRFRLSKVLPSSSRQRNASFFTGLNGNNSQPSRIPSLTNTKISRIPAAANQSTITNNSMNPKAPVGRSPSFKNNQSSADASYGPTKLNPSSTMDPKNTDNRASEDDVSVSSQFNKLKLEAEMPVESPSSVTPSLYSLDTTINHRDSLHEMGNDLTEKSVNSVSLNSETADSQLLDHKEMDTDDAMSNMNVERKTKRSQNNNDFGIFAEQCAALTKEQLVNWFKQKIYEVLNESTIKIETLNEKIKISNAEKNAALCEAALSKVNPNNKQDEPSKFLLSEKNNIQKVSSAHIMQENVSLHKTLEVMRETSTELSQQMDDLSSSKKVLLKGLNDLEKEISEEKDKHHAASLQLLELESVYRDRESLVRSLEEQLVDQTMLVNNFASERDYYKERSAGFEDTIRDLVQRLEATDMLNISLHESLSNVQTENSQLVAEVALLKSELTKKQAIIDSNTNIYSKLDVDRTTYERNSTMANANLTSTLDSLLESESYNRNLQVEGLRQQLRINNAKLEKREKLINASKYIEDGLRSELREASEKINALDYHTISLKEENGHMQVQLMNALEQRNNGAKQLVNLRMQLANTASELDVVKLKIQATVAALEESKDANPEALSILRGDSFQLHELFKQTCSFVDSFSLVKRCFAEFDNNFQKYVETSQLMNNNDTEDESVRSNEAGHEVHMANISSALNAVTDAIRSLEEKFSHLFQHATSNSELERSDEIKKIKEQTNFIKVLLRSQTDELARIQ</sequence>
<name>A0AAE9WBC9_9SCHI</name>
<feature type="region of interest" description="Disordered" evidence="7">
    <location>
        <begin position="423"/>
        <end position="486"/>
    </location>
</feature>
<dbReference type="PANTHER" id="PTHR46093:SF18">
    <property type="entry name" value="FIBRONECTIN TYPE-III DOMAIN-CONTAINING PROTEIN"/>
    <property type="match status" value="1"/>
</dbReference>
<dbReference type="PANTHER" id="PTHR46093">
    <property type="entry name" value="ACYL-COA-BINDING DOMAIN-CONTAINING PROTEIN 5"/>
    <property type="match status" value="1"/>
</dbReference>
<feature type="compositionally biased region" description="Low complexity" evidence="7">
    <location>
        <begin position="23"/>
        <end position="34"/>
    </location>
</feature>
<feature type="coiled-coil region" evidence="6">
    <location>
        <begin position="606"/>
        <end position="633"/>
    </location>
</feature>
<proteinExistence type="predicted"/>
<feature type="compositionally biased region" description="Polar residues" evidence="7">
    <location>
        <begin position="425"/>
        <end position="436"/>
    </location>
</feature>
<gene>
    <name evidence="8" type="primary">tea1</name>
    <name evidence="8" type="ORF">SOMG_02995</name>
</gene>
<dbReference type="Pfam" id="PF24681">
    <property type="entry name" value="Kelch_KLHDC2_KLHL20_DRC7"/>
    <property type="match status" value="1"/>
</dbReference>
<dbReference type="Gene3D" id="2.120.10.80">
    <property type="entry name" value="Kelch-type beta propeller"/>
    <property type="match status" value="2"/>
</dbReference>
<feature type="compositionally biased region" description="Polar residues" evidence="7">
    <location>
        <begin position="10"/>
        <end position="22"/>
    </location>
</feature>
<evidence type="ECO:0000256" key="3">
    <source>
        <dbReference type="ARBA" id="ARBA00022490"/>
    </source>
</evidence>
<dbReference type="InterPro" id="IPR006652">
    <property type="entry name" value="Kelch_1"/>
</dbReference>
<dbReference type="KEGG" id="som:SOMG_02995"/>
<dbReference type="GeneID" id="80876475"/>
<evidence type="ECO:0000256" key="2">
    <source>
        <dbReference type="ARBA" id="ARBA00022441"/>
    </source>
</evidence>
<dbReference type="GO" id="GO:0005737">
    <property type="term" value="C:cytoplasm"/>
    <property type="evidence" value="ECO:0007669"/>
    <property type="project" value="UniProtKB-SubCell"/>
</dbReference>
<dbReference type="AlphaFoldDB" id="A0AAE9WBC9"/>
<accession>A0AAE9WBC9</accession>
<evidence type="ECO:0000313" key="9">
    <source>
        <dbReference type="Proteomes" id="UP001212411"/>
    </source>
</evidence>
<keyword evidence="4" id="KW-0677">Repeat</keyword>
<keyword evidence="3" id="KW-0963">Cytoplasm</keyword>
<dbReference type="SUPFAM" id="SSF117281">
    <property type="entry name" value="Kelch motif"/>
    <property type="match status" value="1"/>
</dbReference>
<evidence type="ECO:0000256" key="4">
    <source>
        <dbReference type="ARBA" id="ARBA00022737"/>
    </source>
</evidence>
<comment type="subcellular location">
    <subcellularLocation>
        <location evidence="1">Cytoplasm</location>
    </subcellularLocation>
</comment>
<feature type="region of interest" description="Disordered" evidence="7">
    <location>
        <begin position="396"/>
        <end position="415"/>
    </location>
</feature>
<dbReference type="FunFam" id="2.120.10.80:FF:000049">
    <property type="entry name" value="Cell polarity protein (Tea1)"/>
    <property type="match status" value="1"/>
</dbReference>
<dbReference type="Proteomes" id="UP001212411">
    <property type="component" value="Chromosome 2"/>
</dbReference>
<dbReference type="EMBL" id="CP115612">
    <property type="protein sequence ID" value="WBW73151.1"/>
    <property type="molecule type" value="Genomic_DNA"/>
</dbReference>
<feature type="region of interest" description="Disordered" evidence="7">
    <location>
        <begin position="1"/>
        <end position="60"/>
    </location>
</feature>
<keyword evidence="5 6" id="KW-0175">Coiled coil</keyword>